<keyword evidence="1" id="KW-0436">Ligase</keyword>
<dbReference type="PANTHER" id="PTHR40037">
    <property type="entry name" value="PHOSPHOESTERASE YJCG-RELATED"/>
    <property type="match status" value="1"/>
</dbReference>
<evidence type="ECO:0000313" key="2">
    <source>
        <dbReference type="Proteomes" id="UP000662185"/>
    </source>
</evidence>
<dbReference type="PANTHER" id="PTHR40037:SF1">
    <property type="entry name" value="PHOSPHOESTERASE SAOUHSC_00951-RELATED"/>
    <property type="match status" value="1"/>
</dbReference>
<dbReference type="EMBL" id="JACJQU010000004">
    <property type="protein sequence ID" value="MBD2293628.1"/>
    <property type="molecule type" value="Genomic_DNA"/>
</dbReference>
<accession>A0A926WFP1</accession>
<protein>
    <submittedName>
        <fullName evidence="1">2'-5' RNA ligase family protein</fullName>
    </submittedName>
</protein>
<proteinExistence type="predicted"/>
<dbReference type="GO" id="GO:0016874">
    <property type="term" value="F:ligase activity"/>
    <property type="evidence" value="ECO:0007669"/>
    <property type="project" value="UniProtKB-KW"/>
</dbReference>
<dbReference type="SUPFAM" id="SSF55144">
    <property type="entry name" value="LigT-like"/>
    <property type="match status" value="1"/>
</dbReference>
<dbReference type="AlphaFoldDB" id="A0A926WFP1"/>
<organism evidence="1 2">
    <name type="scientific">Anabaena sphaerica FACHB-251</name>
    <dbReference type="NCBI Taxonomy" id="2692883"/>
    <lineage>
        <taxon>Bacteria</taxon>
        <taxon>Bacillati</taxon>
        <taxon>Cyanobacteriota</taxon>
        <taxon>Cyanophyceae</taxon>
        <taxon>Nostocales</taxon>
        <taxon>Nostocaceae</taxon>
        <taxon>Anabaena</taxon>
    </lineage>
</organism>
<name>A0A926WFP1_9NOST</name>
<gene>
    <name evidence="1" type="ORF">H6G06_09035</name>
</gene>
<comment type="caution">
    <text evidence="1">The sequence shown here is derived from an EMBL/GenBank/DDBJ whole genome shotgun (WGS) entry which is preliminary data.</text>
</comment>
<dbReference type="InterPro" id="IPR050580">
    <property type="entry name" value="2H_phosphoesterase_YjcG-like"/>
</dbReference>
<dbReference type="Gene3D" id="3.90.1140.10">
    <property type="entry name" value="Cyclic phosphodiesterase"/>
    <property type="match status" value="1"/>
</dbReference>
<dbReference type="Proteomes" id="UP000662185">
    <property type="component" value="Unassembled WGS sequence"/>
</dbReference>
<keyword evidence="2" id="KW-1185">Reference proteome</keyword>
<dbReference type="InterPro" id="IPR009097">
    <property type="entry name" value="Cyclic_Pdiesterase"/>
</dbReference>
<dbReference type="RefSeq" id="WP_190559238.1">
    <property type="nucleotide sequence ID" value="NZ_JACJQU010000004.1"/>
</dbReference>
<sequence length="179" mass="20770">MSRFFISLLPPQNIQDYANEIKQYFADKYASRGAQKSPPHITLQPPFEMVDRDISILETSLEEFAHKQPSVPITLSGFAAFPPRVIYINVVKTPSLLKLQSDLMTDVESNLRIVDQVAKARPFTPHLTVAFRDLRKQNFHAAWPEFKERQLHFEFTAENLTLLLHDGKRWNVKSEFPFQ</sequence>
<dbReference type="Pfam" id="PF13563">
    <property type="entry name" value="2_5_RNA_ligase2"/>
    <property type="match status" value="1"/>
</dbReference>
<reference evidence="2" key="1">
    <citation type="journal article" date="2020" name="ISME J.">
        <title>Comparative genomics reveals insights into cyanobacterial evolution and habitat adaptation.</title>
        <authorList>
            <person name="Chen M.Y."/>
            <person name="Teng W.K."/>
            <person name="Zhao L."/>
            <person name="Hu C.X."/>
            <person name="Zhou Y.K."/>
            <person name="Han B.P."/>
            <person name="Song L.R."/>
            <person name="Shu W.S."/>
        </authorList>
    </citation>
    <scope>NUCLEOTIDE SEQUENCE [LARGE SCALE GENOMIC DNA]</scope>
    <source>
        <strain evidence="2">FACHB-251</strain>
    </source>
</reference>
<evidence type="ECO:0000313" key="1">
    <source>
        <dbReference type="EMBL" id="MBD2293628.1"/>
    </source>
</evidence>